<dbReference type="GO" id="GO:0071555">
    <property type="term" value="P:cell wall organization"/>
    <property type="evidence" value="ECO:0007669"/>
    <property type="project" value="TreeGrafter"/>
</dbReference>
<dbReference type="GO" id="GO:0008658">
    <property type="term" value="F:penicillin binding"/>
    <property type="evidence" value="ECO:0007669"/>
    <property type="project" value="InterPro"/>
</dbReference>
<keyword evidence="2" id="KW-0378">Hydrolase</keyword>
<keyword evidence="2" id="KW-0645">Protease</keyword>
<dbReference type="GO" id="GO:0005886">
    <property type="term" value="C:plasma membrane"/>
    <property type="evidence" value="ECO:0007669"/>
    <property type="project" value="TreeGrafter"/>
</dbReference>
<dbReference type="PANTHER" id="PTHR30627:SF1">
    <property type="entry name" value="PEPTIDOGLYCAN D,D-TRANSPEPTIDASE FTSI"/>
    <property type="match status" value="1"/>
</dbReference>
<keyword evidence="4" id="KW-1133">Transmembrane helix</keyword>
<dbReference type="EMBL" id="CP002631">
    <property type="protein sequence ID" value="AEB13326.1"/>
    <property type="molecule type" value="Genomic_DNA"/>
</dbReference>
<gene>
    <name evidence="6" type="ordered locus">Tresu_0373</name>
</gene>
<dbReference type="Pfam" id="PF03717">
    <property type="entry name" value="PBP_dimer"/>
    <property type="match status" value="1"/>
</dbReference>
<dbReference type="InterPro" id="IPR005543">
    <property type="entry name" value="PASTA_dom"/>
</dbReference>
<dbReference type="Pfam" id="PF00905">
    <property type="entry name" value="Transpeptidase"/>
    <property type="match status" value="1"/>
</dbReference>
<keyword evidence="6" id="KW-0808">Transferase</keyword>
<dbReference type="InterPro" id="IPR050515">
    <property type="entry name" value="Beta-lactam/transpept"/>
</dbReference>
<dbReference type="Proteomes" id="UP000006852">
    <property type="component" value="Chromosome"/>
</dbReference>
<dbReference type="SUPFAM" id="SSF54184">
    <property type="entry name" value="Penicillin-binding protein 2x (pbp-2x), c-terminal domain"/>
    <property type="match status" value="1"/>
</dbReference>
<feature type="transmembrane region" description="Helical" evidence="4">
    <location>
        <begin position="12"/>
        <end position="33"/>
    </location>
</feature>
<dbReference type="RefSeq" id="WP_013700633.1">
    <property type="nucleotide sequence ID" value="NC_015385.1"/>
</dbReference>
<dbReference type="STRING" id="869209.Tresu_0373"/>
<dbReference type="GO" id="GO:0004180">
    <property type="term" value="F:carboxypeptidase activity"/>
    <property type="evidence" value="ECO:0007669"/>
    <property type="project" value="UniProtKB-KW"/>
</dbReference>
<dbReference type="KEGG" id="tsu:Tresu_0373"/>
<reference evidence="6 7" key="1">
    <citation type="journal article" date="2011" name="Stand. Genomic Sci.">
        <title>Complete genome sequence of Treponema succinifaciens type strain (6091).</title>
        <authorList>
            <person name="Han C."/>
            <person name="Gronow S."/>
            <person name="Teshima H."/>
            <person name="Lapidus A."/>
            <person name="Nolan M."/>
            <person name="Lucas S."/>
            <person name="Hammon N."/>
            <person name="Deshpande S."/>
            <person name="Cheng J.F."/>
            <person name="Zeytun A."/>
            <person name="Tapia R."/>
            <person name="Goodwin L."/>
            <person name="Pitluck S."/>
            <person name="Liolios K."/>
            <person name="Pagani I."/>
            <person name="Ivanova N."/>
            <person name="Mavromatis K."/>
            <person name="Mikhailova N."/>
            <person name="Huntemann M."/>
            <person name="Pati A."/>
            <person name="Chen A."/>
            <person name="Palaniappan K."/>
            <person name="Land M."/>
            <person name="Hauser L."/>
            <person name="Brambilla E.M."/>
            <person name="Rohde M."/>
            <person name="Goker M."/>
            <person name="Woyke T."/>
            <person name="Bristow J."/>
            <person name="Eisen J.A."/>
            <person name="Markowitz V."/>
            <person name="Hugenholtz P."/>
            <person name="Kyrpides N.C."/>
            <person name="Klenk H.P."/>
            <person name="Detter J.C."/>
        </authorList>
    </citation>
    <scope>NUCLEOTIDE SEQUENCE [LARGE SCALE GENOMIC DNA]</scope>
    <source>
        <strain evidence="7">ATCC 33096 / DSM 2489 / 6091</strain>
    </source>
</reference>
<feature type="domain" description="PASTA" evidence="5">
    <location>
        <begin position="569"/>
        <end position="624"/>
    </location>
</feature>
<sequence>MSVFFNKFRIGFIFFICAVGLVYVYVKFAKLAFYPQKKTITAPVTIERGSITDRNGKPLAVQTNFYHFVVTPKLIKYPDEFAERICSPLNMGIQEITQKIQNAKNANFIYIKKKISQEQYDELIKIIDENNYYNFTRFDKIPGRLYPENSLASQLIGYMGDDGTGLSGIEYSKQNILSPEPNPDATGTIHGSNVYLTIDSGLQYKLEKIAKQSMEETQAESLMLIAADAKNGEILSYISLPSANLNEYTSASTQEMTDRASVTAYEPGSVFKIFSVASFLDSKSITADDSFLCDGIYQRKTTAGETIRITCLDHHGWLNARSALKYSCNDALAQMSEKITTEEFLSYIRRFGFGERTGVELPSETRGSVKNQNDRYWSARSKPTMSIGQEISVSALQMVQAATVLANKGVQIKLTFIKKIADIDGKTEYEHEPTYGNRVLKSSTADYLLSCMETTAKSGTGTRASLRDISIGVKTGTAQMADTVNGGYSNTDFLSNCMAIFPIENPQIVLYIVIEKAKGETYAGRIVAPVIAKAADEIIDHLGINREGAASLEHSGRITIKENLPLSIGKVVPDFTGRPKRDLIPLLARDDLNFVIKGEGWVADQNPEPGTPITENMTIELDLE</sequence>
<dbReference type="PANTHER" id="PTHR30627">
    <property type="entry name" value="PEPTIDOGLYCAN D,D-TRANSPEPTIDASE"/>
    <property type="match status" value="1"/>
</dbReference>
<evidence type="ECO:0000256" key="3">
    <source>
        <dbReference type="ARBA" id="ARBA00023136"/>
    </source>
</evidence>
<dbReference type="eggNOG" id="COG0768">
    <property type="taxonomic scope" value="Bacteria"/>
</dbReference>
<name>F2NV91_TRES6</name>
<reference evidence="7" key="2">
    <citation type="submission" date="2011-04" db="EMBL/GenBank/DDBJ databases">
        <title>The complete genome of chromosome of Treponema succinifaciens DSM 2489.</title>
        <authorList>
            <person name="Lucas S."/>
            <person name="Copeland A."/>
            <person name="Lapidus A."/>
            <person name="Bruce D."/>
            <person name="Goodwin L."/>
            <person name="Pitluck S."/>
            <person name="Peters L."/>
            <person name="Kyrpides N."/>
            <person name="Mavromatis K."/>
            <person name="Ivanova N."/>
            <person name="Ovchinnikova G."/>
            <person name="Teshima H."/>
            <person name="Detter J.C."/>
            <person name="Tapia R."/>
            <person name="Han C."/>
            <person name="Land M."/>
            <person name="Hauser L."/>
            <person name="Markowitz V."/>
            <person name="Cheng J.-F."/>
            <person name="Hugenholtz P."/>
            <person name="Woyke T."/>
            <person name="Wu D."/>
            <person name="Gronow S."/>
            <person name="Wellnitz S."/>
            <person name="Brambilla E."/>
            <person name="Klenk H.-P."/>
            <person name="Eisen J.A."/>
        </authorList>
    </citation>
    <scope>NUCLEOTIDE SEQUENCE [LARGE SCALE GENOMIC DNA]</scope>
    <source>
        <strain evidence="7">ATCC 33096 / DSM 2489 / 6091</strain>
    </source>
</reference>
<dbReference type="OrthoDB" id="9770103at2"/>
<keyword evidence="7" id="KW-1185">Reference proteome</keyword>
<dbReference type="InterPro" id="IPR001460">
    <property type="entry name" value="PCN-bd_Tpept"/>
</dbReference>
<keyword evidence="4" id="KW-0812">Transmembrane</keyword>
<dbReference type="Gene3D" id="3.40.710.10">
    <property type="entry name" value="DD-peptidase/beta-lactamase superfamily"/>
    <property type="match status" value="1"/>
</dbReference>
<dbReference type="AlphaFoldDB" id="F2NV91"/>
<evidence type="ECO:0000313" key="6">
    <source>
        <dbReference type="EMBL" id="AEB13326.1"/>
    </source>
</evidence>
<evidence type="ECO:0000259" key="5">
    <source>
        <dbReference type="PROSITE" id="PS51178"/>
    </source>
</evidence>
<dbReference type="EC" id="2.4.1.129" evidence="6"/>
<proteinExistence type="predicted"/>
<evidence type="ECO:0000313" key="7">
    <source>
        <dbReference type="Proteomes" id="UP000006852"/>
    </source>
</evidence>
<dbReference type="GeneID" id="302997590"/>
<dbReference type="Pfam" id="PF03793">
    <property type="entry name" value="PASTA"/>
    <property type="match status" value="1"/>
</dbReference>
<dbReference type="PROSITE" id="PS51178">
    <property type="entry name" value="PASTA"/>
    <property type="match status" value="1"/>
</dbReference>
<protein>
    <submittedName>
        <fullName evidence="6">Peptidoglycan glycosyltransferase</fullName>
        <ecNumber evidence="6">2.4.1.129</ecNumber>
    </submittedName>
</protein>
<dbReference type="InterPro" id="IPR036138">
    <property type="entry name" value="PBP_dimer_sf"/>
</dbReference>
<comment type="subcellular location">
    <subcellularLocation>
        <location evidence="1">Membrane</location>
    </subcellularLocation>
</comment>
<evidence type="ECO:0000256" key="1">
    <source>
        <dbReference type="ARBA" id="ARBA00004370"/>
    </source>
</evidence>
<accession>F2NV91</accession>
<keyword evidence="2" id="KW-0121">Carboxypeptidase</keyword>
<evidence type="ECO:0000256" key="2">
    <source>
        <dbReference type="ARBA" id="ARBA00022645"/>
    </source>
</evidence>
<keyword evidence="3 4" id="KW-0472">Membrane</keyword>
<dbReference type="HOGENOM" id="CLU_009289_6_0_12"/>
<dbReference type="InterPro" id="IPR012338">
    <property type="entry name" value="Beta-lactam/transpept-like"/>
</dbReference>
<dbReference type="InterPro" id="IPR005311">
    <property type="entry name" value="PBP_dimer"/>
</dbReference>
<dbReference type="SUPFAM" id="SSF56519">
    <property type="entry name" value="Penicillin binding protein dimerisation domain"/>
    <property type="match status" value="1"/>
</dbReference>
<keyword evidence="6" id="KW-0328">Glycosyltransferase</keyword>
<dbReference type="GO" id="GO:0016757">
    <property type="term" value="F:glycosyltransferase activity"/>
    <property type="evidence" value="ECO:0007669"/>
    <property type="project" value="UniProtKB-KW"/>
</dbReference>
<dbReference type="CDD" id="cd06575">
    <property type="entry name" value="PASTA_Pbp2x-like_2"/>
    <property type="match status" value="1"/>
</dbReference>
<dbReference type="Gene3D" id="3.90.1310.10">
    <property type="entry name" value="Penicillin-binding protein 2a (Domain 2)"/>
    <property type="match status" value="1"/>
</dbReference>
<evidence type="ECO:0000256" key="4">
    <source>
        <dbReference type="SAM" id="Phobius"/>
    </source>
</evidence>
<organism evidence="6 7">
    <name type="scientific">Treponema succinifaciens (strain ATCC 33096 / DSM 2489 / 6091)</name>
    <dbReference type="NCBI Taxonomy" id="869209"/>
    <lineage>
        <taxon>Bacteria</taxon>
        <taxon>Pseudomonadati</taxon>
        <taxon>Spirochaetota</taxon>
        <taxon>Spirochaetia</taxon>
        <taxon>Spirochaetales</taxon>
        <taxon>Treponemataceae</taxon>
        <taxon>Treponema</taxon>
    </lineage>
</organism>
<dbReference type="SUPFAM" id="SSF56601">
    <property type="entry name" value="beta-lactamase/transpeptidase-like"/>
    <property type="match status" value="1"/>
</dbReference>
<dbReference type="SMART" id="SM00740">
    <property type="entry name" value="PASTA"/>
    <property type="match status" value="1"/>
</dbReference>